<keyword evidence="3 5" id="KW-0808">Transferase</keyword>
<dbReference type="AlphaFoldDB" id="D7CPD2"/>
<dbReference type="InterPro" id="IPR029044">
    <property type="entry name" value="Nucleotide-diphossugar_trans"/>
</dbReference>
<dbReference type="Gene3D" id="3.90.550.10">
    <property type="entry name" value="Spore Coat Polysaccharide Biosynthesis Protein SpsA, Chain A"/>
    <property type="match status" value="1"/>
</dbReference>
<sequence>MKIIGIYYFYHFIIFLIGLGIVRTWRRFFVTCTHRLAVIIPAHNEESVIGGSLASIMASDYPRSLYDVFVIADNCTDRTGVISREMGAKVLERFDEKLRGKQHALKWAFEHINLDEYDAVVVLDADNHIHPKYLRAIDAELQRGNRVVQGYVETQNPCDSWITANYAYMFWYVCRLQMARTFLGLSAWLAGTGLCISTDVLRRVGWNVCTMTDDVEYTCQLILAGEKVTFAPDAVVYDQKPVRLADSMKQRLRWIRGQTQVTLRYIPRLLAAVTRFWWQGNFSQAARELDAVMWVPMHLVICASVILSLYQGWWQYLLSVFLTVPVFNMLPMLAEQVKKCKAWAYLVTAGAFFLTWLPITAYGVISCGNKVWWRTPH</sequence>
<dbReference type="PANTHER" id="PTHR43630:SF1">
    <property type="entry name" value="POLY-BETA-1,6-N-ACETYL-D-GLUCOSAMINE SYNTHASE"/>
    <property type="match status" value="1"/>
</dbReference>
<dbReference type="SUPFAM" id="SSF53448">
    <property type="entry name" value="Nucleotide-diphospho-sugar transferases"/>
    <property type="match status" value="1"/>
</dbReference>
<dbReference type="CDD" id="cd06438">
    <property type="entry name" value="EpsO_like"/>
    <property type="match status" value="1"/>
</dbReference>
<dbReference type="EMBL" id="CP002048">
    <property type="protein sequence ID" value="ADI02567.1"/>
    <property type="molecule type" value="Genomic_DNA"/>
</dbReference>
<accession>D7CPD2</accession>
<evidence type="ECO:0000313" key="6">
    <source>
        <dbReference type="Proteomes" id="UP000000378"/>
    </source>
</evidence>
<gene>
    <name evidence="5" type="ordered locus">Slip_1812</name>
</gene>
<feature type="transmembrane region" description="Helical" evidence="4">
    <location>
        <begin position="343"/>
        <end position="365"/>
    </location>
</feature>
<feature type="transmembrane region" description="Helical" evidence="4">
    <location>
        <begin position="6"/>
        <end position="25"/>
    </location>
</feature>
<comment type="similarity">
    <text evidence="1">Belongs to the glycosyltransferase 2 family.</text>
</comment>
<dbReference type="RefSeq" id="WP_013175969.1">
    <property type="nucleotide sequence ID" value="NC_014220.1"/>
</dbReference>
<evidence type="ECO:0000256" key="1">
    <source>
        <dbReference type="ARBA" id="ARBA00006739"/>
    </source>
</evidence>
<protein>
    <submittedName>
        <fullName evidence="5">Glycosyl transferase family 2</fullName>
    </submittedName>
</protein>
<evidence type="ECO:0000256" key="3">
    <source>
        <dbReference type="ARBA" id="ARBA00022679"/>
    </source>
</evidence>
<feature type="transmembrane region" description="Helical" evidence="4">
    <location>
        <begin position="316"/>
        <end position="334"/>
    </location>
</feature>
<evidence type="ECO:0000313" key="5">
    <source>
        <dbReference type="EMBL" id="ADI02567.1"/>
    </source>
</evidence>
<organism evidence="5 6">
    <name type="scientific">Syntrophothermus lipocalidus (strain DSM 12680 / TGB-C1)</name>
    <dbReference type="NCBI Taxonomy" id="643648"/>
    <lineage>
        <taxon>Bacteria</taxon>
        <taxon>Bacillati</taxon>
        <taxon>Bacillota</taxon>
        <taxon>Clostridia</taxon>
        <taxon>Eubacteriales</taxon>
        <taxon>Syntrophomonadaceae</taxon>
        <taxon>Syntrophothermus</taxon>
    </lineage>
</organism>
<dbReference type="CAZy" id="GT2">
    <property type="family name" value="Glycosyltransferase Family 2"/>
</dbReference>
<name>D7CPD2_SYNLT</name>
<keyword evidence="4" id="KW-0812">Transmembrane</keyword>
<dbReference type="Pfam" id="PF13641">
    <property type="entry name" value="Glyco_tranf_2_3"/>
    <property type="match status" value="1"/>
</dbReference>
<dbReference type="STRING" id="643648.Slip_1812"/>
<keyword evidence="4" id="KW-1133">Transmembrane helix</keyword>
<feature type="transmembrane region" description="Helical" evidence="4">
    <location>
        <begin position="291"/>
        <end position="310"/>
    </location>
</feature>
<dbReference type="OrthoDB" id="9797391at2"/>
<dbReference type="GO" id="GO:0016757">
    <property type="term" value="F:glycosyltransferase activity"/>
    <property type="evidence" value="ECO:0007669"/>
    <property type="project" value="UniProtKB-KW"/>
</dbReference>
<evidence type="ECO:0000256" key="2">
    <source>
        <dbReference type="ARBA" id="ARBA00022676"/>
    </source>
</evidence>
<dbReference type="eggNOG" id="COG1215">
    <property type="taxonomic scope" value="Bacteria"/>
</dbReference>
<keyword evidence="4" id="KW-0472">Membrane</keyword>
<reference evidence="6" key="1">
    <citation type="journal article" date="2010" name="Stand. Genomic Sci.">
        <title>Complete genome sequence of Syntrophothermus lipocalidus type strain (TGB-C1T).</title>
        <authorList>
            <consortium name="US DOE Joint Genome Institute (JGI-PGF)"/>
            <person name="Djao O."/>
            <person name="Zhang X."/>
            <person name="Lucas S."/>
            <person name="Lapidus A."/>
            <person name="Glavina Del Rio T."/>
            <person name="Nolan M."/>
            <person name="Tice H."/>
            <person name="Cheng J."/>
            <person name="Han C."/>
            <person name="Tapia R."/>
            <person name="Goodwin L."/>
            <person name="Pitluck S."/>
            <person name="Liolios K."/>
            <person name="Ivanova N."/>
            <person name="Mavromatis K."/>
            <person name="Mikhailova N."/>
            <person name="Ovchinnikova G."/>
            <person name="Pati A."/>
            <person name="Brambilla E."/>
            <person name="Chen A."/>
            <person name="Palaniappan K."/>
            <person name="Land M."/>
            <person name="Hauser L."/>
            <person name="Chang Y."/>
            <person name="Jeffries C."/>
            <person name="Rohde M."/>
            <person name="Sikorski J."/>
            <person name="Spring S."/>
            <person name="Goker M."/>
            <person name="Detter J."/>
            <person name="Woyke T."/>
            <person name="Bristow J."/>
            <person name="Eisen J."/>
            <person name="Markowitz V."/>
            <person name="Hugenholtz P."/>
            <person name="Kyrpides N."/>
            <person name="Klenk H."/>
        </authorList>
    </citation>
    <scope>NUCLEOTIDE SEQUENCE [LARGE SCALE GENOMIC DNA]</scope>
    <source>
        <strain evidence="6">DSM 12680 / TGB-C1</strain>
    </source>
</reference>
<dbReference type="KEGG" id="slp:Slip_1812"/>
<evidence type="ECO:0000256" key="4">
    <source>
        <dbReference type="SAM" id="Phobius"/>
    </source>
</evidence>
<reference evidence="5 6" key="2">
    <citation type="journal article" date="2010" name="Stand. Genomic Sci.">
        <title>Complete genome sequence of Syntrophothermus lipocalidus type strain (TGB-C1).</title>
        <authorList>
            <person name="Djao O.D."/>
            <person name="Zhang X."/>
            <person name="Lucas S."/>
            <person name="Lapidus A."/>
            <person name="Del Rio T.G."/>
            <person name="Nolan M."/>
            <person name="Tice H."/>
            <person name="Cheng J.F."/>
            <person name="Han C."/>
            <person name="Tapia R."/>
            <person name="Goodwin L."/>
            <person name="Pitluck S."/>
            <person name="Liolios K."/>
            <person name="Ivanova N."/>
            <person name="Mavromatis K."/>
            <person name="Mikhailova N."/>
            <person name="Ovchinnikova G."/>
            <person name="Pati A."/>
            <person name="Brambilla E."/>
            <person name="Chen A."/>
            <person name="Palaniappan K."/>
            <person name="Land M."/>
            <person name="Hauser L."/>
            <person name="Chang Y.J."/>
            <person name="Jeffries C.D."/>
            <person name="Rohde M."/>
            <person name="Sikorski J."/>
            <person name="Spring S."/>
            <person name="Goker M."/>
            <person name="Detter J.C."/>
            <person name="Woyke T."/>
            <person name="Bristow J."/>
            <person name="Eisen J.A."/>
            <person name="Markowitz V."/>
            <person name="Hugenholtz P."/>
            <person name="Kyrpides N.C."/>
            <person name="Klenk H.P."/>
        </authorList>
    </citation>
    <scope>NUCLEOTIDE SEQUENCE [LARGE SCALE GENOMIC DNA]</scope>
    <source>
        <strain evidence="6">DSM 12680 / TGB-C1</strain>
    </source>
</reference>
<dbReference type="HOGENOM" id="CLU_023978_1_1_9"/>
<keyword evidence="2" id="KW-0328">Glycosyltransferase</keyword>
<proteinExistence type="inferred from homology"/>
<dbReference type="Proteomes" id="UP000000378">
    <property type="component" value="Chromosome"/>
</dbReference>
<dbReference type="PANTHER" id="PTHR43630">
    <property type="entry name" value="POLY-BETA-1,6-N-ACETYL-D-GLUCOSAMINE SYNTHASE"/>
    <property type="match status" value="1"/>
</dbReference>
<keyword evidence="6" id="KW-1185">Reference proteome</keyword>